<reference evidence="1 2" key="1">
    <citation type="submission" date="2015-09" db="EMBL/GenBank/DDBJ databases">
        <title>Genome announcement of multiple Pseudomonas syringae strains.</title>
        <authorList>
            <person name="Thakur S."/>
            <person name="Wang P.W."/>
            <person name="Gong Y."/>
            <person name="Weir B.S."/>
            <person name="Guttman D.S."/>
        </authorList>
    </citation>
    <scope>NUCLEOTIDE SEQUENCE [LARGE SCALE GENOMIC DNA]</scope>
    <source>
        <strain evidence="1 2">ICMP9150</strain>
    </source>
</reference>
<dbReference type="Proteomes" id="UP000050346">
    <property type="component" value="Unassembled WGS sequence"/>
</dbReference>
<proteinExistence type="predicted"/>
<organism evidence="1 2">
    <name type="scientific">Pseudomonas amygdali pv. dendropanacis</name>
    <dbReference type="NCBI Taxonomy" id="235272"/>
    <lineage>
        <taxon>Bacteria</taxon>
        <taxon>Pseudomonadati</taxon>
        <taxon>Pseudomonadota</taxon>
        <taxon>Gammaproteobacteria</taxon>
        <taxon>Pseudomonadales</taxon>
        <taxon>Pseudomonadaceae</taxon>
        <taxon>Pseudomonas</taxon>
        <taxon>Pseudomonas amygdali</taxon>
    </lineage>
</organism>
<gene>
    <name evidence="1" type="ORF">ALO71_100930</name>
</gene>
<evidence type="ECO:0000313" key="1">
    <source>
        <dbReference type="EMBL" id="KPX24495.1"/>
    </source>
</evidence>
<comment type="caution">
    <text evidence="1">The sequence shown here is derived from an EMBL/GenBank/DDBJ whole genome shotgun (WGS) entry which is preliminary data.</text>
</comment>
<name>A0A0N8RFY6_PSEA0</name>
<protein>
    <submittedName>
        <fullName evidence="1">Uncharacterized protein</fullName>
    </submittedName>
</protein>
<dbReference type="AlphaFoldDB" id="A0A0N8RFY6"/>
<dbReference type="EMBL" id="LJQG01000018">
    <property type="protein sequence ID" value="KPX24495.1"/>
    <property type="molecule type" value="Genomic_DNA"/>
</dbReference>
<evidence type="ECO:0000313" key="2">
    <source>
        <dbReference type="Proteomes" id="UP000050346"/>
    </source>
</evidence>
<accession>A0A0N8RFY6</accession>
<sequence>MTGDTACLEGYGRLTELKLFDYRVHGFLPFFVALGELVSCEFLGSVGNRPLPQSR</sequence>